<dbReference type="CDD" id="cd03001">
    <property type="entry name" value="PDI_a_P5"/>
    <property type="match status" value="2"/>
</dbReference>
<dbReference type="PANTHER" id="PTHR45815:SF3">
    <property type="entry name" value="PROTEIN DISULFIDE-ISOMERASE A6"/>
    <property type="match status" value="1"/>
</dbReference>
<dbReference type="Proteomes" id="UP000326396">
    <property type="component" value="Linkage Group LG12"/>
</dbReference>
<evidence type="ECO:0000256" key="4">
    <source>
        <dbReference type="ARBA" id="ARBA00012723"/>
    </source>
</evidence>
<dbReference type="InterPro" id="IPR017937">
    <property type="entry name" value="Thioredoxin_CS"/>
</dbReference>
<dbReference type="OrthoDB" id="10264505at2759"/>
<dbReference type="EC" id="5.3.4.1" evidence="4"/>
<keyword evidence="9" id="KW-0413">Isomerase</keyword>
<evidence type="ECO:0000256" key="8">
    <source>
        <dbReference type="ARBA" id="ARBA00023157"/>
    </source>
</evidence>
<sequence length="437" mass="47549">MNRSSKLPVVICFFLLSVGSNLNLVDAFYGPSSPVIQLTPSNFKSKVENSNGVVLVEFFAPWCGHCKALTPTWEKAATVLKGVATVAAIDADAHQSIAQEYGIKGFPTIKVFVPGKPPIDYQGAREAKPIAEFALQQVKALLKDRLSGKTAGGSSEKSEPSASVELKSSNFDEMVVKSKDIWMVEFYAPWCGHCKKLAPEWKKAAKNLKGKVKLGHVNCDDEKSLMSRYKVQGFPTILVFGADKDSPITYEGARTASAIESFALVQLETNVAPPEVTELTSADVMEEKCGSAAICFVAFLPDILDSKAEGRNKYLETLLSIAEKFKRDPYSYVWAAAGKQPELEKNVGVGGYGYPALVALNVKKSVYAPLRSAFERDQIIEFVKMAGLGGKGTLPLDGTPTIVKTEPWDGKDGEIIEEDEFSLEELMGDATSEKHEL</sequence>
<dbReference type="CDD" id="cd02983">
    <property type="entry name" value="P5_C"/>
    <property type="match status" value="1"/>
</dbReference>
<dbReference type="GO" id="GO:0003756">
    <property type="term" value="F:protein disulfide isomerase activity"/>
    <property type="evidence" value="ECO:0007669"/>
    <property type="project" value="UniProtKB-EC"/>
</dbReference>
<keyword evidence="6" id="KW-0677">Repeat</keyword>
<evidence type="ECO:0000256" key="3">
    <source>
        <dbReference type="ARBA" id="ARBA00006347"/>
    </source>
</evidence>
<evidence type="ECO:0000259" key="13">
    <source>
        <dbReference type="PROSITE" id="PS51352"/>
    </source>
</evidence>
<evidence type="ECO:0000313" key="14">
    <source>
        <dbReference type="EMBL" id="KAD6454148.1"/>
    </source>
</evidence>
<feature type="domain" description="Thioredoxin" evidence="13">
    <location>
        <begin position="145"/>
        <end position="269"/>
    </location>
</feature>
<keyword evidence="10" id="KW-0676">Redox-active center</keyword>
<evidence type="ECO:0000256" key="6">
    <source>
        <dbReference type="ARBA" id="ARBA00022737"/>
    </source>
</evidence>
<evidence type="ECO:0000256" key="1">
    <source>
        <dbReference type="ARBA" id="ARBA00001182"/>
    </source>
</evidence>
<gene>
    <name evidence="14" type="ORF">E3N88_08854</name>
</gene>
<accession>A0A5N6PIE5</accession>
<dbReference type="GO" id="GO:0005788">
    <property type="term" value="C:endoplasmic reticulum lumen"/>
    <property type="evidence" value="ECO:0007669"/>
    <property type="project" value="UniProtKB-SubCell"/>
</dbReference>
<dbReference type="PROSITE" id="PS51352">
    <property type="entry name" value="THIOREDOXIN_2"/>
    <property type="match status" value="2"/>
</dbReference>
<dbReference type="AlphaFoldDB" id="A0A5N6PIE5"/>
<name>A0A5N6PIE5_9ASTR</name>
<feature type="chain" id="PRO_5024455929" description="protein disulfide-isomerase" evidence="12">
    <location>
        <begin position="28"/>
        <end position="437"/>
    </location>
</feature>
<feature type="domain" description="Thioredoxin" evidence="13">
    <location>
        <begin position="27"/>
        <end position="143"/>
    </location>
</feature>
<dbReference type="FunFam" id="3.40.30.10:FF:000050">
    <property type="entry name" value="protein disulfide-isomerase A6 isoform X1"/>
    <property type="match status" value="2"/>
</dbReference>
<dbReference type="Gene3D" id="3.40.30.10">
    <property type="entry name" value="Glutaredoxin"/>
    <property type="match status" value="3"/>
</dbReference>
<evidence type="ECO:0000256" key="9">
    <source>
        <dbReference type="ARBA" id="ARBA00023235"/>
    </source>
</evidence>
<evidence type="ECO:0000256" key="2">
    <source>
        <dbReference type="ARBA" id="ARBA00004319"/>
    </source>
</evidence>
<comment type="similarity">
    <text evidence="3 11">Belongs to the protein disulfide isomerase family.</text>
</comment>
<keyword evidence="8" id="KW-1015">Disulfide bond</keyword>
<dbReference type="SUPFAM" id="SSF52833">
    <property type="entry name" value="Thioredoxin-like"/>
    <property type="match status" value="3"/>
</dbReference>
<protein>
    <recommendedName>
        <fullName evidence="4">protein disulfide-isomerase</fullName>
        <ecNumber evidence="4">5.3.4.1</ecNumber>
    </recommendedName>
</protein>
<dbReference type="InterPro" id="IPR005788">
    <property type="entry name" value="PDI_thioredoxin-like_dom"/>
</dbReference>
<dbReference type="PROSITE" id="PS00194">
    <property type="entry name" value="THIOREDOXIN_1"/>
    <property type="match status" value="2"/>
</dbReference>
<reference evidence="14 15" key="1">
    <citation type="submission" date="2019-05" db="EMBL/GenBank/DDBJ databases">
        <title>Mikania micrantha, genome provides insights into the molecular mechanism of rapid growth.</title>
        <authorList>
            <person name="Liu B."/>
        </authorList>
    </citation>
    <scope>NUCLEOTIDE SEQUENCE [LARGE SCALE GENOMIC DNA]</scope>
    <source>
        <strain evidence="14">NLD-2019</strain>
        <tissue evidence="14">Leaf</tissue>
    </source>
</reference>
<keyword evidence="5 12" id="KW-0732">Signal</keyword>
<evidence type="ECO:0000256" key="7">
    <source>
        <dbReference type="ARBA" id="ARBA00022824"/>
    </source>
</evidence>
<proteinExistence type="inferred from homology"/>
<dbReference type="InterPro" id="IPR036249">
    <property type="entry name" value="Thioredoxin-like_sf"/>
</dbReference>
<evidence type="ECO:0000313" key="15">
    <source>
        <dbReference type="Proteomes" id="UP000326396"/>
    </source>
</evidence>
<comment type="subcellular location">
    <subcellularLocation>
        <location evidence="2">Endoplasmic reticulum lumen</location>
    </subcellularLocation>
</comment>
<dbReference type="InterPro" id="IPR057305">
    <property type="entry name" value="Thioredox_PDIA6_C"/>
</dbReference>
<evidence type="ECO:0000256" key="11">
    <source>
        <dbReference type="RuleBase" id="RU004208"/>
    </source>
</evidence>
<dbReference type="PANTHER" id="PTHR45815">
    <property type="entry name" value="PROTEIN DISULFIDE-ISOMERASE A6"/>
    <property type="match status" value="1"/>
</dbReference>
<dbReference type="InterPro" id="IPR013766">
    <property type="entry name" value="Thioredoxin_domain"/>
</dbReference>
<dbReference type="Pfam" id="PF00085">
    <property type="entry name" value="Thioredoxin"/>
    <property type="match status" value="2"/>
</dbReference>
<evidence type="ECO:0000256" key="10">
    <source>
        <dbReference type="ARBA" id="ARBA00023284"/>
    </source>
</evidence>
<dbReference type="Pfam" id="PF24541">
    <property type="entry name" value="Thioredox_PDIA6_C"/>
    <property type="match status" value="1"/>
</dbReference>
<dbReference type="PRINTS" id="PR00421">
    <property type="entry name" value="THIOREDOXIN"/>
</dbReference>
<dbReference type="NCBIfam" id="TIGR01126">
    <property type="entry name" value="pdi_dom"/>
    <property type="match status" value="2"/>
</dbReference>
<evidence type="ECO:0000256" key="12">
    <source>
        <dbReference type="SAM" id="SignalP"/>
    </source>
</evidence>
<keyword evidence="7" id="KW-0256">Endoplasmic reticulum</keyword>
<feature type="signal peptide" evidence="12">
    <location>
        <begin position="1"/>
        <end position="27"/>
    </location>
</feature>
<dbReference type="GO" id="GO:0015035">
    <property type="term" value="F:protein-disulfide reductase activity"/>
    <property type="evidence" value="ECO:0007669"/>
    <property type="project" value="TreeGrafter"/>
</dbReference>
<dbReference type="EMBL" id="SZYD01000004">
    <property type="protein sequence ID" value="KAD6454148.1"/>
    <property type="molecule type" value="Genomic_DNA"/>
</dbReference>
<comment type="catalytic activity">
    <reaction evidence="1">
        <text>Catalyzes the rearrangement of -S-S- bonds in proteins.</text>
        <dbReference type="EC" id="5.3.4.1"/>
    </reaction>
</comment>
<organism evidence="14 15">
    <name type="scientific">Mikania micrantha</name>
    <name type="common">bitter vine</name>
    <dbReference type="NCBI Taxonomy" id="192012"/>
    <lineage>
        <taxon>Eukaryota</taxon>
        <taxon>Viridiplantae</taxon>
        <taxon>Streptophyta</taxon>
        <taxon>Embryophyta</taxon>
        <taxon>Tracheophyta</taxon>
        <taxon>Spermatophyta</taxon>
        <taxon>Magnoliopsida</taxon>
        <taxon>eudicotyledons</taxon>
        <taxon>Gunneridae</taxon>
        <taxon>Pentapetalae</taxon>
        <taxon>asterids</taxon>
        <taxon>campanulids</taxon>
        <taxon>Asterales</taxon>
        <taxon>Asteraceae</taxon>
        <taxon>Asteroideae</taxon>
        <taxon>Heliantheae alliance</taxon>
        <taxon>Eupatorieae</taxon>
        <taxon>Mikania</taxon>
    </lineage>
</organism>
<comment type="caution">
    <text evidence="14">The sequence shown here is derived from an EMBL/GenBank/DDBJ whole genome shotgun (WGS) entry which is preliminary data.</text>
</comment>
<dbReference type="GO" id="GO:0034976">
    <property type="term" value="P:response to endoplasmic reticulum stress"/>
    <property type="evidence" value="ECO:0007669"/>
    <property type="project" value="TreeGrafter"/>
</dbReference>
<evidence type="ECO:0000256" key="5">
    <source>
        <dbReference type="ARBA" id="ARBA00022729"/>
    </source>
</evidence>
<keyword evidence="15" id="KW-1185">Reference proteome</keyword>